<proteinExistence type="predicted"/>
<feature type="coiled-coil region" evidence="2">
    <location>
        <begin position="21"/>
        <end position="66"/>
    </location>
</feature>
<dbReference type="InterPro" id="IPR012131">
    <property type="entry name" value="Hstdl_DH"/>
</dbReference>
<evidence type="ECO:0000313" key="3">
    <source>
        <dbReference type="EMBL" id="SVB66778.1"/>
    </source>
</evidence>
<keyword evidence="2" id="KW-0175">Coiled coil</keyword>
<dbReference type="AlphaFoldDB" id="A0A382FUL7"/>
<dbReference type="GO" id="GO:0046872">
    <property type="term" value="F:metal ion binding"/>
    <property type="evidence" value="ECO:0007669"/>
    <property type="project" value="InterPro"/>
</dbReference>
<dbReference type="GO" id="GO:0016616">
    <property type="term" value="F:oxidoreductase activity, acting on the CH-OH group of donors, NAD or NADP as acceptor"/>
    <property type="evidence" value="ECO:0007669"/>
    <property type="project" value="InterPro"/>
</dbReference>
<dbReference type="Gene3D" id="3.40.50.1980">
    <property type="entry name" value="Nitrogenase molybdenum iron protein domain"/>
    <property type="match status" value="1"/>
</dbReference>
<protein>
    <recommendedName>
        <fullName evidence="4">Histidinol dehydrogenase</fullName>
    </recommendedName>
</protein>
<dbReference type="EMBL" id="UINC01051987">
    <property type="protein sequence ID" value="SVB66778.1"/>
    <property type="molecule type" value="Genomic_DNA"/>
</dbReference>
<evidence type="ECO:0000256" key="2">
    <source>
        <dbReference type="SAM" id="Coils"/>
    </source>
</evidence>
<keyword evidence="1" id="KW-0560">Oxidoreductase</keyword>
<evidence type="ECO:0008006" key="4">
    <source>
        <dbReference type="Google" id="ProtNLM"/>
    </source>
</evidence>
<feature type="non-terminal residue" evidence="3">
    <location>
        <position position="70"/>
    </location>
</feature>
<evidence type="ECO:0000256" key="1">
    <source>
        <dbReference type="ARBA" id="ARBA00023002"/>
    </source>
</evidence>
<dbReference type="Pfam" id="PF00815">
    <property type="entry name" value="Histidinol_dh"/>
    <property type="match status" value="1"/>
</dbReference>
<name>A0A382FUL7_9ZZZZ</name>
<accession>A0A382FUL7</accession>
<organism evidence="3">
    <name type="scientific">marine metagenome</name>
    <dbReference type="NCBI Taxonomy" id="408172"/>
    <lineage>
        <taxon>unclassified sequences</taxon>
        <taxon>metagenomes</taxon>
        <taxon>ecological metagenomes</taxon>
    </lineage>
</organism>
<reference evidence="3" key="1">
    <citation type="submission" date="2018-05" db="EMBL/GenBank/DDBJ databases">
        <authorList>
            <person name="Lanie J.A."/>
            <person name="Ng W.-L."/>
            <person name="Kazmierczak K.M."/>
            <person name="Andrzejewski T.M."/>
            <person name="Davidsen T.M."/>
            <person name="Wayne K.J."/>
            <person name="Tettelin H."/>
            <person name="Glass J.I."/>
            <person name="Rusch D."/>
            <person name="Podicherti R."/>
            <person name="Tsui H.-C.T."/>
            <person name="Winkler M.E."/>
        </authorList>
    </citation>
    <scope>NUCLEOTIDE SEQUENCE</scope>
</reference>
<dbReference type="GO" id="GO:0051287">
    <property type="term" value="F:NAD binding"/>
    <property type="evidence" value="ECO:0007669"/>
    <property type="project" value="InterPro"/>
</dbReference>
<gene>
    <name evidence="3" type="ORF">METZ01_LOCUS219632</name>
</gene>
<sequence length="70" mass="8190">MAIKYLKKAIKTPSTDDHKTRKAVQEILNDLEKRREEAIKEISKKFDKYEGEVVVSKEKIEEASKKVNQK</sequence>